<keyword evidence="2" id="KW-1133">Transmembrane helix</keyword>
<evidence type="ECO:0000256" key="1">
    <source>
        <dbReference type="SAM" id="MobiDB-lite"/>
    </source>
</evidence>
<feature type="transmembrane region" description="Helical" evidence="2">
    <location>
        <begin position="34"/>
        <end position="58"/>
    </location>
</feature>
<evidence type="ECO:0000313" key="3">
    <source>
        <dbReference type="EMBL" id="KAK8034095.1"/>
    </source>
</evidence>
<organism evidence="3 4">
    <name type="scientific">Apiospora rasikravindrae</name>
    <dbReference type="NCBI Taxonomy" id="990691"/>
    <lineage>
        <taxon>Eukaryota</taxon>
        <taxon>Fungi</taxon>
        <taxon>Dikarya</taxon>
        <taxon>Ascomycota</taxon>
        <taxon>Pezizomycotina</taxon>
        <taxon>Sordariomycetes</taxon>
        <taxon>Xylariomycetidae</taxon>
        <taxon>Amphisphaeriales</taxon>
        <taxon>Apiosporaceae</taxon>
        <taxon>Apiospora</taxon>
    </lineage>
</organism>
<proteinExistence type="predicted"/>
<dbReference type="EMBL" id="JAQQWK010000009">
    <property type="protein sequence ID" value="KAK8034095.1"/>
    <property type="molecule type" value="Genomic_DNA"/>
</dbReference>
<feature type="region of interest" description="Disordered" evidence="1">
    <location>
        <begin position="72"/>
        <end position="111"/>
    </location>
</feature>
<keyword evidence="2" id="KW-0472">Membrane</keyword>
<keyword evidence="2" id="KW-0812">Transmembrane</keyword>
<evidence type="ECO:0000256" key="2">
    <source>
        <dbReference type="SAM" id="Phobius"/>
    </source>
</evidence>
<accession>A0ABR1SIF6</accession>
<sequence length="111" mass="11431">MPAIWSPSPSDGQPYTPPTDGSDPSEDIHLGASLAIAFGAVFLALLCGAILLGCLMWIASWEPRRVTENGHMVPPAAAPRNRRAITAPAAPTGTTTTTTYGTATTTPTTGP</sequence>
<evidence type="ECO:0008006" key="5">
    <source>
        <dbReference type="Google" id="ProtNLM"/>
    </source>
</evidence>
<keyword evidence="4" id="KW-1185">Reference proteome</keyword>
<dbReference type="Proteomes" id="UP001444661">
    <property type="component" value="Unassembled WGS sequence"/>
</dbReference>
<gene>
    <name evidence="3" type="ORF">PG993_009090</name>
</gene>
<feature type="compositionally biased region" description="Low complexity" evidence="1">
    <location>
        <begin position="74"/>
        <end position="111"/>
    </location>
</feature>
<protein>
    <recommendedName>
        <fullName evidence="5">Transmembrane protein</fullName>
    </recommendedName>
</protein>
<comment type="caution">
    <text evidence="3">The sequence shown here is derived from an EMBL/GenBank/DDBJ whole genome shotgun (WGS) entry which is preliminary data.</text>
</comment>
<name>A0ABR1SIF6_9PEZI</name>
<feature type="region of interest" description="Disordered" evidence="1">
    <location>
        <begin position="1"/>
        <end position="26"/>
    </location>
</feature>
<reference evidence="3 4" key="1">
    <citation type="submission" date="2023-01" db="EMBL/GenBank/DDBJ databases">
        <title>Analysis of 21 Apiospora genomes using comparative genomics revels a genus with tremendous synthesis potential of carbohydrate active enzymes and secondary metabolites.</title>
        <authorList>
            <person name="Sorensen T."/>
        </authorList>
    </citation>
    <scope>NUCLEOTIDE SEQUENCE [LARGE SCALE GENOMIC DNA]</scope>
    <source>
        <strain evidence="3 4">CBS 33761</strain>
    </source>
</reference>
<evidence type="ECO:0000313" key="4">
    <source>
        <dbReference type="Proteomes" id="UP001444661"/>
    </source>
</evidence>